<proteinExistence type="predicted"/>
<sequence>MESANLQELFSGYSSLVPAPRPPLLTHECIPNTILDGNSYNNNNNPYLMDQTLPCSRENENPWFNFSSNYQQQQEQPNEHHLSNLYSCVQSPTSYGGFQGLSTGSNTNYYSNVFSSSTRNSTSTTSTLDLLSSSSLQAADPHLGLLSSGFNKKRALFGYVQDSIHNNSSNRVKRPLNSSSLAKKSNAHESKRSCPPLKVRKEKLGDRISALQRLVAPFGKTDTSSVLTEAIGYIQFLHDQVETLSMPYLGSSQSKPYQKLQPGSTQEDGAKPRPDLRSRGLCLMPLSWASFIHGYD</sequence>
<feature type="non-terminal residue" evidence="8">
    <location>
        <position position="1"/>
    </location>
</feature>
<organism evidence="8 9">
    <name type="scientific">Cucurbita argyrosperma subsp. sororia</name>
    <dbReference type="NCBI Taxonomy" id="37648"/>
    <lineage>
        <taxon>Eukaryota</taxon>
        <taxon>Viridiplantae</taxon>
        <taxon>Streptophyta</taxon>
        <taxon>Embryophyta</taxon>
        <taxon>Tracheophyta</taxon>
        <taxon>Spermatophyta</taxon>
        <taxon>Magnoliopsida</taxon>
        <taxon>eudicotyledons</taxon>
        <taxon>Gunneridae</taxon>
        <taxon>Pentapetalae</taxon>
        <taxon>rosids</taxon>
        <taxon>fabids</taxon>
        <taxon>Cucurbitales</taxon>
        <taxon>Cucurbitaceae</taxon>
        <taxon>Cucurbiteae</taxon>
        <taxon>Cucurbita</taxon>
    </lineage>
</organism>
<feature type="region of interest" description="Disordered" evidence="6">
    <location>
        <begin position="252"/>
        <end position="276"/>
    </location>
</feature>
<dbReference type="InterPro" id="IPR011598">
    <property type="entry name" value="bHLH_dom"/>
</dbReference>
<evidence type="ECO:0000256" key="2">
    <source>
        <dbReference type="ARBA" id="ARBA00023015"/>
    </source>
</evidence>
<feature type="region of interest" description="Disordered" evidence="6">
    <location>
        <begin position="167"/>
        <end position="195"/>
    </location>
</feature>
<feature type="compositionally biased region" description="Polar residues" evidence="6">
    <location>
        <begin position="252"/>
        <end position="267"/>
    </location>
</feature>
<evidence type="ECO:0000256" key="3">
    <source>
        <dbReference type="ARBA" id="ARBA00023125"/>
    </source>
</evidence>
<keyword evidence="9" id="KW-1185">Reference proteome</keyword>
<evidence type="ECO:0000313" key="8">
    <source>
        <dbReference type="EMBL" id="KAG6594807.1"/>
    </source>
</evidence>
<comment type="subcellular location">
    <subcellularLocation>
        <location evidence="1">Nucleus</location>
    </subcellularLocation>
</comment>
<name>A0AAV6N960_9ROSI</name>
<dbReference type="AlphaFoldDB" id="A0AAV6N960"/>
<evidence type="ECO:0000256" key="1">
    <source>
        <dbReference type="ARBA" id="ARBA00004123"/>
    </source>
</evidence>
<evidence type="ECO:0000313" key="9">
    <source>
        <dbReference type="Proteomes" id="UP000685013"/>
    </source>
</evidence>
<dbReference type="EMBL" id="JAGKQH010000007">
    <property type="protein sequence ID" value="KAG6594807.1"/>
    <property type="molecule type" value="Genomic_DNA"/>
</dbReference>
<dbReference type="Proteomes" id="UP000685013">
    <property type="component" value="Chromosome 7"/>
</dbReference>
<evidence type="ECO:0000256" key="5">
    <source>
        <dbReference type="ARBA" id="ARBA00023242"/>
    </source>
</evidence>
<evidence type="ECO:0000256" key="4">
    <source>
        <dbReference type="ARBA" id="ARBA00023163"/>
    </source>
</evidence>
<dbReference type="InterPro" id="IPR045843">
    <property type="entry name" value="IND-like"/>
</dbReference>
<feature type="compositionally biased region" description="Polar residues" evidence="6">
    <location>
        <begin position="167"/>
        <end position="183"/>
    </location>
</feature>
<dbReference type="PROSITE" id="PS50888">
    <property type="entry name" value="BHLH"/>
    <property type="match status" value="1"/>
</dbReference>
<keyword evidence="4" id="KW-0804">Transcription</keyword>
<dbReference type="PANTHER" id="PTHR16223:SF194">
    <property type="entry name" value="BHLH DOMAIN-CONTAINING PROTEIN"/>
    <property type="match status" value="1"/>
</dbReference>
<dbReference type="GO" id="GO:0000981">
    <property type="term" value="F:DNA-binding transcription factor activity, RNA polymerase II-specific"/>
    <property type="evidence" value="ECO:0007669"/>
    <property type="project" value="TreeGrafter"/>
</dbReference>
<accession>A0AAV6N960</accession>
<evidence type="ECO:0000256" key="6">
    <source>
        <dbReference type="SAM" id="MobiDB-lite"/>
    </source>
</evidence>
<gene>
    <name evidence="8" type="primary">BHLH110</name>
    <name evidence="8" type="ORF">SDJN03_11360</name>
</gene>
<protein>
    <submittedName>
        <fullName evidence="8">Transcription factor basic helix-loop-helix 110</fullName>
    </submittedName>
</protein>
<keyword evidence="5" id="KW-0539">Nucleus</keyword>
<dbReference type="CDD" id="cd11393">
    <property type="entry name" value="bHLH_AtbHLH_like"/>
    <property type="match status" value="1"/>
</dbReference>
<evidence type="ECO:0000259" key="7">
    <source>
        <dbReference type="PROSITE" id="PS50888"/>
    </source>
</evidence>
<feature type="domain" description="BHLH" evidence="7">
    <location>
        <begin position="188"/>
        <end position="237"/>
    </location>
</feature>
<dbReference type="InterPro" id="IPR045239">
    <property type="entry name" value="bHLH95_bHLH"/>
</dbReference>
<dbReference type="PANTHER" id="PTHR16223">
    <property type="entry name" value="TRANSCRIPTION FACTOR BHLH83-RELATED"/>
    <property type="match status" value="1"/>
</dbReference>
<reference evidence="8 9" key="1">
    <citation type="journal article" date="2021" name="Hortic Res">
        <title>The domestication of Cucurbita argyrosperma as revealed by the genome of its wild relative.</title>
        <authorList>
            <person name="Barrera-Redondo J."/>
            <person name="Sanchez-de la Vega G."/>
            <person name="Aguirre-Liguori J.A."/>
            <person name="Castellanos-Morales G."/>
            <person name="Gutierrez-Guerrero Y.T."/>
            <person name="Aguirre-Dugua X."/>
            <person name="Aguirre-Planter E."/>
            <person name="Tenaillon M.I."/>
            <person name="Lira-Saade R."/>
            <person name="Eguiarte L.E."/>
        </authorList>
    </citation>
    <scope>NUCLEOTIDE SEQUENCE [LARGE SCALE GENOMIC DNA]</scope>
    <source>
        <strain evidence="8">JBR-2021</strain>
    </source>
</reference>
<dbReference type="GO" id="GO:0005634">
    <property type="term" value="C:nucleus"/>
    <property type="evidence" value="ECO:0007669"/>
    <property type="project" value="UniProtKB-SubCell"/>
</dbReference>
<keyword evidence="3" id="KW-0238">DNA-binding</keyword>
<dbReference type="GO" id="GO:0046983">
    <property type="term" value="F:protein dimerization activity"/>
    <property type="evidence" value="ECO:0007669"/>
    <property type="project" value="InterPro"/>
</dbReference>
<comment type="caution">
    <text evidence="8">The sequence shown here is derived from an EMBL/GenBank/DDBJ whole genome shotgun (WGS) entry which is preliminary data.</text>
</comment>
<keyword evidence="2" id="KW-0805">Transcription regulation</keyword>
<dbReference type="GO" id="GO:0000978">
    <property type="term" value="F:RNA polymerase II cis-regulatory region sequence-specific DNA binding"/>
    <property type="evidence" value="ECO:0007669"/>
    <property type="project" value="TreeGrafter"/>
</dbReference>